<comment type="caution">
    <text evidence="2">The sequence shown here is derived from an EMBL/GenBank/DDBJ whole genome shotgun (WGS) entry which is preliminary data.</text>
</comment>
<dbReference type="EMBL" id="JACEIB010000023">
    <property type="protein sequence ID" value="MBA2935163.1"/>
    <property type="molecule type" value="Genomic_DNA"/>
</dbReference>
<feature type="domain" description="Lantibiotic dehydratase N-terminal" evidence="1">
    <location>
        <begin position="158"/>
        <end position="506"/>
    </location>
</feature>
<reference evidence="2 3" key="1">
    <citation type="submission" date="2020-07" db="EMBL/GenBank/DDBJ databases">
        <authorList>
            <person name="Sun Q."/>
        </authorList>
    </citation>
    <scope>NUCLEOTIDE SEQUENCE [LARGE SCALE GENOMIC DNA]</scope>
    <source>
        <strain evidence="2 3">CGMCC 1.13654</strain>
    </source>
</reference>
<accession>A0A838L6Q2</accession>
<keyword evidence="3" id="KW-1185">Reference proteome</keyword>
<organism evidence="2 3">
    <name type="scientific">Sphingomonas chungangi</name>
    <dbReference type="NCBI Taxonomy" id="2683589"/>
    <lineage>
        <taxon>Bacteria</taxon>
        <taxon>Pseudomonadati</taxon>
        <taxon>Pseudomonadota</taxon>
        <taxon>Alphaproteobacteria</taxon>
        <taxon>Sphingomonadales</taxon>
        <taxon>Sphingomonadaceae</taxon>
        <taxon>Sphingomonas</taxon>
    </lineage>
</organism>
<name>A0A838L6Q2_9SPHN</name>
<dbReference type="Pfam" id="PF04738">
    <property type="entry name" value="Lant_dehydr_N"/>
    <property type="match status" value="2"/>
</dbReference>
<dbReference type="Proteomes" id="UP000570166">
    <property type="component" value="Unassembled WGS sequence"/>
</dbReference>
<dbReference type="RefSeq" id="WP_160366212.1">
    <property type="nucleotide sequence ID" value="NZ_JACEIB010000023.1"/>
</dbReference>
<gene>
    <name evidence="2" type="ORF">HZF05_13820</name>
</gene>
<proteinExistence type="predicted"/>
<dbReference type="InterPro" id="IPR006827">
    <property type="entry name" value="Lant_deHydtase_N"/>
</dbReference>
<protein>
    <submittedName>
        <fullName evidence="2">Lantibiotic dehydratase</fullName>
    </submittedName>
</protein>
<dbReference type="AlphaFoldDB" id="A0A838L6Q2"/>
<evidence type="ECO:0000259" key="1">
    <source>
        <dbReference type="Pfam" id="PF04738"/>
    </source>
</evidence>
<sequence length="896" mass="98467">MPLEARARAAEPIAFSFAPFAMVRTAGLPFDDLQGFQTARTLAAARNCDTLLAQLLHERRSLCDRIHGLIAGEGDAAYRRALLTAKRRIYNLKTVTEGTIGLIDATAANFRLPADLRHWNRSVGVYASNRIEGQQAIKHDLEDIRAHLSRLWDTTDISRGVLFAQPKLYHSAEQAIAKSLDLDRKVEAAIIAYFFRAATKTSPFSTFTSVTIGRLIDHAQRGGSPIAPESAPASLRSRVFFNAAFVRKVANLLTVTPNCREHLPLMVGEASYSDGGFIHFLAHSMGVAGSNGADEGEILRTLKETPPVRLAIDLLHVPRVPRMTARDLCLELARQTGAAPARARVLVDGLLDCGLLVPRLDFSANDFRAVDRLATHLGSLPSVAHREAGDNLAQIQPLVDQAGESSVDRSAQLIGAVGAAASATLAALNAAAPEGLDPILMRHNVVRKATVDLDLATFDSFKPALSRLASILPLFDAEAPIRTRVYHAFARRFGVQGECTNILELFEAFCGEAPPHNGLSGEELFAGRRKDGDEEQSVAKLRTTLMRAMRAQCYGQSLAELPSSFWAEFQRPSLLPLGLPLCVTFAGQLGPNDRDNGQQQFVLNKVLPGSGMPVAHYAAEGEAPAQQWLYQTLGTWLPSLVGDAEPVDLIGTFAFDGLIRPRLFPSALAYPGEPIEPHARGLIDWSDLSAKIDAQGGSKVVLTRKSTGRRISPIHLGTLGTLHLPPFYRFLKCFGPAFAPDWSVIDYFEALADSDAKEVRHYGRVVDEGVVISRETWCVPSEMVPRYGAGENEFEFYLRLRRWAGDMGFPRHVYVTPMRTHDYLKSDLPAQSFRRAHKPFFVDWDGLISHRLFRRFASHDQGALTITEAHPTYLQTPRTAGESSYAVEHMIELNAR</sequence>
<evidence type="ECO:0000313" key="3">
    <source>
        <dbReference type="Proteomes" id="UP000570166"/>
    </source>
</evidence>
<evidence type="ECO:0000313" key="2">
    <source>
        <dbReference type="EMBL" id="MBA2935163.1"/>
    </source>
</evidence>
<feature type="domain" description="Lantibiotic dehydratase N-terminal" evidence="1">
    <location>
        <begin position="659"/>
        <end position="817"/>
    </location>
</feature>